<keyword evidence="4 5" id="KW-0067">ATP-binding</keyword>
<organism evidence="7 8">
    <name type="scientific">Amycolatopsis minnesotensis</name>
    <dbReference type="NCBI Taxonomy" id="337894"/>
    <lineage>
        <taxon>Bacteria</taxon>
        <taxon>Bacillati</taxon>
        <taxon>Actinomycetota</taxon>
        <taxon>Actinomycetes</taxon>
        <taxon>Pseudonocardiales</taxon>
        <taxon>Pseudonocardiaceae</taxon>
        <taxon>Amycolatopsis</taxon>
    </lineage>
</organism>
<gene>
    <name evidence="7" type="ORF">GCM10009754_52850</name>
</gene>
<evidence type="ECO:0000256" key="2">
    <source>
        <dbReference type="ARBA" id="ARBA00022801"/>
    </source>
</evidence>
<dbReference type="SUPFAM" id="SSF52540">
    <property type="entry name" value="P-loop containing nucleoside triphosphate hydrolases"/>
    <property type="match status" value="1"/>
</dbReference>
<evidence type="ECO:0000256" key="1">
    <source>
        <dbReference type="ARBA" id="ARBA00022741"/>
    </source>
</evidence>
<keyword evidence="2 5" id="KW-0378">Hydrolase</keyword>
<dbReference type="Gene3D" id="3.40.50.300">
    <property type="entry name" value="P-loop containing nucleotide triphosphate hydrolases"/>
    <property type="match status" value="2"/>
</dbReference>
<dbReference type="InterPro" id="IPR014016">
    <property type="entry name" value="UvrD-like_ATP-bd"/>
</dbReference>
<sequence>MKPLVTTVNALGELAAGLARDAIPASLLLLEHAGEAVDVLLHVKDKPDEQRIILVRESDSKDRFIPEHPAGLSGEVLNRVASFAERARASGPLTLPRGWRQYKHNNLIAFFVVPSGDTEGKRWIAELLPGEPPDIVLWGMTTSDRKATLAHFESVKPALPVGWSKDWEGAVAACAERVALASRAAQAADVEIQLDHLDPSAAKGWSYEQWMKAITDDQRSFVEVPTSKSIRLRGPAGSGKTLALTLKATRELVNARDEGIELRVLVVTHSWSLATEISDSLDSMGKGPYPEVDIFPLLEIAKLISPYYVNDKSGYSLAADDSFSGKQTQLSEILAVLEDFVAGDWITYRGRVSEELRARLDSPDEADRKALAWDLLLEFGSVIGASAIYPGAGADSRYFQLSRASWMLPLPTRDDLRVVFALYTKYHQNLDARSMITSDQVLADLLNHLETNAWNRTRRTQGYDLIFVDEFHLFSPLERQVLHYLSRDVSNYPRVFMAVDPRQSPSEAFIGVAAEGTRSSTVAFDDRIGDVTNLELTTVHRFTPQILELIKHVHHEFPTLELGNEWQIDFASVESVQKPGPLPVLSVAASQGGEDADLARTVQRLYSSGRIAIAVVDTRQWHRFSELAARIAKSGKYNVSTISGKTDIEGIGYRTRGLIVGPAEYLAGLQFDKVLVVGVPDMEATRTKTNERTRLLSLLYLALSRAHNEVHVYVNDDDGGAADVLLRAVSNGIMKKEQGSLV</sequence>
<protein>
    <recommendedName>
        <fullName evidence="6">UvrD-like helicase ATP-binding domain-containing protein</fullName>
    </recommendedName>
</protein>
<evidence type="ECO:0000256" key="5">
    <source>
        <dbReference type="PROSITE-ProRule" id="PRU00560"/>
    </source>
</evidence>
<evidence type="ECO:0000259" key="6">
    <source>
        <dbReference type="PROSITE" id="PS51198"/>
    </source>
</evidence>
<evidence type="ECO:0000256" key="4">
    <source>
        <dbReference type="ARBA" id="ARBA00022840"/>
    </source>
</evidence>
<keyword evidence="1 5" id="KW-0547">Nucleotide-binding</keyword>
<accession>A0ABN2RN09</accession>
<dbReference type="EMBL" id="BAAANN010000022">
    <property type="protein sequence ID" value="GAA1971855.1"/>
    <property type="molecule type" value="Genomic_DNA"/>
</dbReference>
<proteinExistence type="predicted"/>
<name>A0ABN2RN09_9PSEU</name>
<evidence type="ECO:0000256" key="3">
    <source>
        <dbReference type="ARBA" id="ARBA00022806"/>
    </source>
</evidence>
<feature type="binding site" evidence="5">
    <location>
        <begin position="234"/>
        <end position="241"/>
    </location>
    <ligand>
        <name>ATP</name>
        <dbReference type="ChEBI" id="CHEBI:30616"/>
    </ligand>
</feature>
<dbReference type="RefSeq" id="WP_344424326.1">
    <property type="nucleotide sequence ID" value="NZ_BAAANN010000022.1"/>
</dbReference>
<dbReference type="PROSITE" id="PS51198">
    <property type="entry name" value="UVRD_HELICASE_ATP_BIND"/>
    <property type="match status" value="1"/>
</dbReference>
<keyword evidence="8" id="KW-1185">Reference proteome</keyword>
<feature type="domain" description="UvrD-like helicase ATP-binding" evidence="6">
    <location>
        <begin position="213"/>
        <end position="543"/>
    </location>
</feature>
<reference evidence="7 8" key="1">
    <citation type="journal article" date="2019" name="Int. J. Syst. Evol. Microbiol.">
        <title>The Global Catalogue of Microorganisms (GCM) 10K type strain sequencing project: providing services to taxonomists for standard genome sequencing and annotation.</title>
        <authorList>
            <consortium name="The Broad Institute Genomics Platform"/>
            <consortium name="The Broad Institute Genome Sequencing Center for Infectious Disease"/>
            <person name="Wu L."/>
            <person name="Ma J."/>
        </authorList>
    </citation>
    <scope>NUCLEOTIDE SEQUENCE [LARGE SCALE GENOMIC DNA]</scope>
    <source>
        <strain evidence="7 8">JCM 14545</strain>
    </source>
</reference>
<keyword evidence="3 5" id="KW-0347">Helicase</keyword>
<dbReference type="Proteomes" id="UP001501116">
    <property type="component" value="Unassembled WGS sequence"/>
</dbReference>
<dbReference type="InterPro" id="IPR027417">
    <property type="entry name" value="P-loop_NTPase"/>
</dbReference>
<comment type="caution">
    <text evidence="7">The sequence shown here is derived from an EMBL/GenBank/DDBJ whole genome shotgun (WGS) entry which is preliminary data.</text>
</comment>
<evidence type="ECO:0000313" key="7">
    <source>
        <dbReference type="EMBL" id="GAA1971855.1"/>
    </source>
</evidence>
<evidence type="ECO:0000313" key="8">
    <source>
        <dbReference type="Proteomes" id="UP001501116"/>
    </source>
</evidence>